<reference evidence="2" key="1">
    <citation type="submission" date="2023-08" db="EMBL/GenBank/DDBJ databases">
        <title>Genomic characterization of piscicolin 126 produced by Carnobacterium maltaromaticum CM22 strain isolated from salmon (Salmo salar).</title>
        <authorList>
            <person name="Gonzalez-Gragera E."/>
            <person name="Garcia-Lopez J.D."/>
            <person name="Teso-Perez C."/>
            <person name="Gimenez-Hernandez I."/>
            <person name="Peralta-Sanchez J.M."/>
            <person name="Valdivia E."/>
            <person name="Montalban-Lopez M."/>
            <person name="Martin-Platero A.M."/>
            <person name="Banos A."/>
            <person name="Martinez-Bueno M."/>
        </authorList>
    </citation>
    <scope>NUCLEOTIDE SEQUENCE</scope>
    <source>
        <strain evidence="2">CM22</strain>
    </source>
</reference>
<sequence>MKNKKINKGAFIGVVGFNSSIGLGALIVLYAILACLWVITLLCIACPAIMIFAGVIHLQTVTAIRIFISVLVCSGGVELAPITLKLTHHLINLTKQYLNLSKKMFYS</sequence>
<accession>A0AAW9JPY7</accession>
<evidence type="ECO:0000313" key="2">
    <source>
        <dbReference type="EMBL" id="MDZ5757389.1"/>
    </source>
</evidence>
<organism evidence="2 3">
    <name type="scientific">Carnobacterium maltaromaticum</name>
    <name type="common">Carnobacterium piscicola</name>
    <dbReference type="NCBI Taxonomy" id="2751"/>
    <lineage>
        <taxon>Bacteria</taxon>
        <taxon>Bacillati</taxon>
        <taxon>Bacillota</taxon>
        <taxon>Bacilli</taxon>
        <taxon>Lactobacillales</taxon>
        <taxon>Carnobacteriaceae</taxon>
        <taxon>Carnobacterium</taxon>
    </lineage>
</organism>
<keyword evidence="1" id="KW-0812">Transmembrane</keyword>
<protein>
    <submittedName>
        <fullName evidence="2">DUF1700 domain-containing protein</fullName>
    </submittedName>
</protein>
<keyword evidence="1" id="KW-0472">Membrane</keyword>
<evidence type="ECO:0000256" key="1">
    <source>
        <dbReference type="SAM" id="Phobius"/>
    </source>
</evidence>
<evidence type="ECO:0000313" key="3">
    <source>
        <dbReference type="Proteomes" id="UP001290462"/>
    </source>
</evidence>
<comment type="caution">
    <text evidence="2">The sequence shown here is derived from an EMBL/GenBank/DDBJ whole genome shotgun (WGS) entry which is preliminary data.</text>
</comment>
<feature type="transmembrane region" description="Helical" evidence="1">
    <location>
        <begin position="12"/>
        <end position="32"/>
    </location>
</feature>
<dbReference type="Proteomes" id="UP001290462">
    <property type="component" value="Unassembled WGS sequence"/>
</dbReference>
<dbReference type="RefSeq" id="WP_010053164.1">
    <property type="nucleotide sequence ID" value="NZ_CAJGUR010000001.1"/>
</dbReference>
<dbReference type="EMBL" id="JAVBVO010000001">
    <property type="protein sequence ID" value="MDZ5757389.1"/>
    <property type="molecule type" value="Genomic_DNA"/>
</dbReference>
<name>A0AAW9JPY7_CARML</name>
<feature type="transmembrane region" description="Helical" evidence="1">
    <location>
        <begin position="38"/>
        <end position="58"/>
    </location>
</feature>
<proteinExistence type="predicted"/>
<keyword evidence="1" id="KW-1133">Transmembrane helix</keyword>
<dbReference type="PROSITE" id="PS51257">
    <property type="entry name" value="PROKAR_LIPOPROTEIN"/>
    <property type="match status" value="1"/>
</dbReference>
<gene>
    <name evidence="2" type="ORF">RAK27_01800</name>
</gene>
<dbReference type="AlphaFoldDB" id="A0AAW9JPY7"/>